<sequence>MKTRIQALKYNYIKQHPDREASAIYLSSMDTDSVPPLYNSLNPKIRNGKLKNRFNHIVSFSTQQIQTQQRHKELTTGSIAPDFLLPDTNGNQISISSFKDKYIILDFWGSWCGYCIAEFPHLKNYYRKYHTLFEFVGVCCNDTREQWLQAIKKNDLPWKNLFCSPEMTITRDYGILAYPSQVIISPDKKIIYIGSGVNPKFYQTLDELARSARSNI</sequence>
<dbReference type="PANTHER" id="PTHR42852:SF6">
    <property type="entry name" value="THIOL:DISULFIDE INTERCHANGE PROTEIN DSBE"/>
    <property type="match status" value="1"/>
</dbReference>
<dbReference type="EMBL" id="JACOOH010000002">
    <property type="protein sequence ID" value="MBC5620513.1"/>
    <property type="molecule type" value="Genomic_DNA"/>
</dbReference>
<gene>
    <name evidence="6" type="ORF">H8S64_05325</name>
</gene>
<evidence type="ECO:0000256" key="2">
    <source>
        <dbReference type="ARBA" id="ARBA00022748"/>
    </source>
</evidence>
<comment type="caution">
    <text evidence="6">The sequence shown here is derived from an EMBL/GenBank/DDBJ whole genome shotgun (WGS) entry which is preliminary data.</text>
</comment>
<dbReference type="Proteomes" id="UP000646484">
    <property type="component" value="Unassembled WGS sequence"/>
</dbReference>
<keyword evidence="3" id="KW-1015">Disulfide bond</keyword>
<dbReference type="Pfam" id="PF00578">
    <property type="entry name" value="AhpC-TSA"/>
    <property type="match status" value="1"/>
</dbReference>
<proteinExistence type="predicted"/>
<keyword evidence="4" id="KW-0676">Redox-active center</keyword>
<keyword evidence="7" id="KW-1185">Reference proteome</keyword>
<dbReference type="PANTHER" id="PTHR42852">
    <property type="entry name" value="THIOL:DISULFIDE INTERCHANGE PROTEIN DSBE"/>
    <property type="match status" value="1"/>
</dbReference>
<evidence type="ECO:0000259" key="5">
    <source>
        <dbReference type="PROSITE" id="PS51352"/>
    </source>
</evidence>
<keyword evidence="2" id="KW-0201">Cytochrome c-type biogenesis</keyword>
<evidence type="ECO:0000256" key="1">
    <source>
        <dbReference type="ARBA" id="ARBA00004196"/>
    </source>
</evidence>
<accession>A0ABR7CXV9</accession>
<reference evidence="6 7" key="1">
    <citation type="submission" date="2020-08" db="EMBL/GenBank/DDBJ databases">
        <title>Genome public.</title>
        <authorList>
            <person name="Liu C."/>
            <person name="Sun Q."/>
        </authorList>
    </citation>
    <scope>NUCLEOTIDE SEQUENCE [LARGE SCALE GENOMIC DNA]</scope>
    <source>
        <strain evidence="6 7">NSJ-56</strain>
    </source>
</reference>
<dbReference type="PROSITE" id="PS51352">
    <property type="entry name" value="THIOREDOXIN_2"/>
    <property type="match status" value="1"/>
</dbReference>
<dbReference type="SUPFAM" id="SSF52833">
    <property type="entry name" value="Thioredoxin-like"/>
    <property type="match status" value="1"/>
</dbReference>
<name>A0ABR7CXV9_9BACT</name>
<dbReference type="InterPro" id="IPR036249">
    <property type="entry name" value="Thioredoxin-like_sf"/>
</dbReference>
<dbReference type="RefSeq" id="WP_186975263.1">
    <property type="nucleotide sequence ID" value="NZ_JACOOH010000002.1"/>
</dbReference>
<dbReference type="InterPro" id="IPR000866">
    <property type="entry name" value="AhpC/TSA"/>
</dbReference>
<evidence type="ECO:0000256" key="4">
    <source>
        <dbReference type="ARBA" id="ARBA00023284"/>
    </source>
</evidence>
<evidence type="ECO:0000313" key="7">
    <source>
        <dbReference type="Proteomes" id="UP000646484"/>
    </source>
</evidence>
<protein>
    <submittedName>
        <fullName evidence="6">TlpA family protein disulfide reductase</fullName>
    </submittedName>
</protein>
<evidence type="ECO:0000256" key="3">
    <source>
        <dbReference type="ARBA" id="ARBA00023157"/>
    </source>
</evidence>
<dbReference type="InterPro" id="IPR050553">
    <property type="entry name" value="Thioredoxin_ResA/DsbE_sf"/>
</dbReference>
<comment type="subcellular location">
    <subcellularLocation>
        <location evidence="1">Cell envelope</location>
    </subcellularLocation>
</comment>
<dbReference type="InterPro" id="IPR013766">
    <property type="entry name" value="Thioredoxin_domain"/>
</dbReference>
<evidence type="ECO:0000313" key="6">
    <source>
        <dbReference type="EMBL" id="MBC5620513.1"/>
    </source>
</evidence>
<feature type="domain" description="Thioredoxin" evidence="5">
    <location>
        <begin position="74"/>
        <end position="216"/>
    </location>
</feature>
<dbReference type="Gene3D" id="3.40.30.10">
    <property type="entry name" value="Glutaredoxin"/>
    <property type="match status" value="1"/>
</dbReference>
<dbReference type="CDD" id="cd02966">
    <property type="entry name" value="TlpA_like_family"/>
    <property type="match status" value="1"/>
</dbReference>
<organism evidence="6 7">
    <name type="scientific">Butyricimonas hominis</name>
    <dbReference type="NCBI Taxonomy" id="2763032"/>
    <lineage>
        <taxon>Bacteria</taxon>
        <taxon>Pseudomonadati</taxon>
        <taxon>Bacteroidota</taxon>
        <taxon>Bacteroidia</taxon>
        <taxon>Bacteroidales</taxon>
        <taxon>Odoribacteraceae</taxon>
        <taxon>Butyricimonas</taxon>
    </lineage>
</organism>